<keyword evidence="6" id="KW-0631">Potassium channel</keyword>
<evidence type="ECO:0000256" key="11">
    <source>
        <dbReference type="ARBA" id="ARBA00023303"/>
    </source>
</evidence>
<feature type="transmembrane region" description="Helical" evidence="14">
    <location>
        <begin position="267"/>
        <end position="287"/>
    </location>
</feature>
<comment type="similarity">
    <text evidence="2">Belongs to the TMEM175 family.</text>
</comment>
<feature type="region of interest" description="Disordered" evidence="13">
    <location>
        <begin position="43"/>
        <end position="69"/>
    </location>
</feature>
<keyword evidence="16" id="KW-1185">Reference proteome</keyword>
<comment type="caution">
    <text evidence="15">The sequence shown here is derived from an EMBL/GenBank/DDBJ whole genome shotgun (WGS) entry which is preliminary data.</text>
</comment>
<evidence type="ECO:0000313" key="16">
    <source>
        <dbReference type="Proteomes" id="UP000308707"/>
    </source>
</evidence>
<evidence type="ECO:0000256" key="5">
    <source>
        <dbReference type="ARBA" id="ARBA00022692"/>
    </source>
</evidence>
<gene>
    <name evidence="15" type="ORF">FCE95_10785</name>
</gene>
<evidence type="ECO:0000256" key="10">
    <source>
        <dbReference type="ARBA" id="ARBA00023136"/>
    </source>
</evidence>
<comment type="catalytic activity">
    <reaction evidence="12">
        <text>K(+)(in) = K(+)(out)</text>
        <dbReference type="Rhea" id="RHEA:29463"/>
        <dbReference type="ChEBI" id="CHEBI:29103"/>
    </reaction>
</comment>
<evidence type="ECO:0000313" key="15">
    <source>
        <dbReference type="EMBL" id="TKR30589.1"/>
    </source>
</evidence>
<keyword evidence="7" id="KW-0630">Potassium</keyword>
<reference evidence="15 16" key="1">
    <citation type="submission" date="2019-04" db="EMBL/GenBank/DDBJ databases">
        <title>Reference strain of H23.</title>
        <authorList>
            <person name="Luo X."/>
        </authorList>
    </citation>
    <scope>NUCLEOTIDE SEQUENCE [LARGE SCALE GENOMIC DNA]</scope>
    <source>
        <strain evidence="15 16">H23</strain>
    </source>
</reference>
<evidence type="ECO:0000256" key="2">
    <source>
        <dbReference type="ARBA" id="ARBA00006920"/>
    </source>
</evidence>
<feature type="transmembrane region" description="Helical" evidence="14">
    <location>
        <begin position="81"/>
        <end position="100"/>
    </location>
</feature>
<dbReference type="Proteomes" id="UP000308707">
    <property type="component" value="Unassembled WGS sequence"/>
</dbReference>
<dbReference type="OrthoDB" id="7570568at2"/>
<sequence length="299" mass="31738">MRSRSPASNACACSASWAYCSGLPPLRLWAANMGPPPCSVSAGRCGSGQGGSGKMDVDSESGASARTRDGFRHRGREVTRLEAFVDAAFAFSVTLLVISVDSIPDSMAALALALKGIPAFAASFAMIAMFWNAHANWSRRYGLDDGASKLLSLALVFLVLVYVYPLRIQFGVLFGWISGGWLPFPVKVGSVADLGFMYLVYGLAFSTMSLCVAGLYAHARQRRGELGLDAQESASTSAEVAVWLYFVAIGVLSIVLAMALPDRPTPLQLSLPGCVYFLLSFTGIVGARVQRRAAARSSA</sequence>
<proteinExistence type="inferred from homology"/>
<dbReference type="GO" id="GO:0015252">
    <property type="term" value="F:proton channel activity"/>
    <property type="evidence" value="ECO:0007669"/>
    <property type="project" value="InterPro"/>
</dbReference>
<evidence type="ECO:0000256" key="7">
    <source>
        <dbReference type="ARBA" id="ARBA00022958"/>
    </source>
</evidence>
<feature type="transmembrane region" description="Helical" evidence="14">
    <location>
        <begin position="240"/>
        <end position="261"/>
    </location>
</feature>
<dbReference type="EMBL" id="SZUA01000002">
    <property type="protein sequence ID" value="TKR30589.1"/>
    <property type="molecule type" value="Genomic_DNA"/>
</dbReference>
<evidence type="ECO:0000256" key="13">
    <source>
        <dbReference type="SAM" id="MobiDB-lite"/>
    </source>
</evidence>
<feature type="transmembrane region" description="Helical" evidence="14">
    <location>
        <begin position="150"/>
        <end position="176"/>
    </location>
</feature>
<dbReference type="AlphaFoldDB" id="A0A4U5JVX5"/>
<evidence type="ECO:0000256" key="14">
    <source>
        <dbReference type="SAM" id="Phobius"/>
    </source>
</evidence>
<evidence type="ECO:0000256" key="1">
    <source>
        <dbReference type="ARBA" id="ARBA00004141"/>
    </source>
</evidence>
<feature type="transmembrane region" description="Helical" evidence="14">
    <location>
        <begin position="106"/>
        <end position="130"/>
    </location>
</feature>
<evidence type="ECO:0000256" key="6">
    <source>
        <dbReference type="ARBA" id="ARBA00022826"/>
    </source>
</evidence>
<organism evidence="15 16">
    <name type="scientific">Luteimonas gilva</name>
    <dbReference type="NCBI Taxonomy" id="2572684"/>
    <lineage>
        <taxon>Bacteria</taxon>
        <taxon>Pseudomonadati</taxon>
        <taxon>Pseudomonadota</taxon>
        <taxon>Gammaproteobacteria</taxon>
        <taxon>Lysobacterales</taxon>
        <taxon>Lysobacteraceae</taxon>
        <taxon>Luteimonas</taxon>
    </lineage>
</organism>
<evidence type="ECO:0000256" key="8">
    <source>
        <dbReference type="ARBA" id="ARBA00022989"/>
    </source>
</evidence>
<keyword evidence="8 14" id="KW-1133">Transmembrane helix</keyword>
<evidence type="ECO:0000256" key="4">
    <source>
        <dbReference type="ARBA" id="ARBA00022538"/>
    </source>
</evidence>
<keyword evidence="11" id="KW-0407">Ion channel</keyword>
<evidence type="ECO:0000256" key="9">
    <source>
        <dbReference type="ARBA" id="ARBA00023065"/>
    </source>
</evidence>
<comment type="subcellular location">
    <subcellularLocation>
        <location evidence="1">Membrane</location>
        <topology evidence="1">Multi-pass membrane protein</topology>
    </subcellularLocation>
</comment>
<feature type="transmembrane region" description="Helical" evidence="14">
    <location>
        <begin position="196"/>
        <end position="219"/>
    </location>
</feature>
<accession>A0A4U5JVX5</accession>
<dbReference type="GO" id="GO:0005267">
    <property type="term" value="F:potassium channel activity"/>
    <property type="evidence" value="ECO:0007669"/>
    <property type="project" value="UniProtKB-KW"/>
</dbReference>
<evidence type="ECO:0000256" key="3">
    <source>
        <dbReference type="ARBA" id="ARBA00022448"/>
    </source>
</evidence>
<name>A0A4U5JVX5_9GAMM</name>
<dbReference type="GO" id="GO:0016020">
    <property type="term" value="C:membrane"/>
    <property type="evidence" value="ECO:0007669"/>
    <property type="project" value="UniProtKB-SubCell"/>
</dbReference>
<protein>
    <submittedName>
        <fullName evidence="15">DUF1211 domain-containing protein</fullName>
    </submittedName>
</protein>
<keyword evidence="10 14" id="KW-0472">Membrane</keyword>
<keyword evidence="9" id="KW-0406">Ion transport</keyword>
<dbReference type="InterPro" id="IPR010617">
    <property type="entry name" value="TMEM175-like"/>
</dbReference>
<evidence type="ECO:0000256" key="12">
    <source>
        <dbReference type="ARBA" id="ARBA00034430"/>
    </source>
</evidence>
<keyword evidence="5 14" id="KW-0812">Transmembrane</keyword>
<dbReference type="Pfam" id="PF06736">
    <property type="entry name" value="TMEM175"/>
    <property type="match status" value="1"/>
</dbReference>
<keyword evidence="3" id="KW-0813">Transport</keyword>
<keyword evidence="4" id="KW-0633">Potassium transport</keyword>